<gene>
    <name evidence="6" type="ORF">PBAH0796_LOCUS17748</name>
</gene>
<evidence type="ECO:0000256" key="4">
    <source>
        <dbReference type="ARBA" id="ARBA00023136"/>
    </source>
</evidence>
<keyword evidence="4 5" id="KW-0472">Membrane</keyword>
<sequence>MAASAREAHTMSLQPLAGVEDPAGGHRLQSSHQAAADNSMFAQMEQPWANSRAFAVDLLALSVIAGIVGVLSYGYCWIVGELLEKWLSAAGGLEYPEAYLKGGPALGCPFWIPLCWAGGTAVGVLKWAVGLDTFDTFLVEIRAQHCDSLPALKTTVCCMASLLSGAALGPEAGLAAAGGGIGTLLARVVASLGPDYAQEEAADARRRLYVIGGICAAFGTILPAPWVSLLICFECSFLKVDDEGKKLSVFGRRTLFLLGITATVAFMVRYAVKAIPPLPDLAHKAKVAGEVYDNLMPFKGALLGILAACAALVYAIIGALFKAVFGKLGRVLEGCCGTSGRIICLCSLAGLTTGVLGYLVPLSLASGKEGMMPVMVHSGRSPVLGNGELVTTDLLWIAVAKTASYSAAAAGGMVGGPFFPVLFVGVVVGEMCARIPLHWSVYPAVLTVPVAMVAMPSAVFPLPFTLVAMPLSYFHLGPLWCVPILSGIIAAYTLIVGTGLVRKLAGQ</sequence>
<feature type="transmembrane region" description="Helical" evidence="5">
    <location>
        <begin position="405"/>
        <end position="429"/>
    </location>
</feature>
<dbReference type="SUPFAM" id="SSF81340">
    <property type="entry name" value="Clc chloride channel"/>
    <property type="match status" value="1"/>
</dbReference>
<feature type="transmembrane region" description="Helical" evidence="5">
    <location>
        <begin position="441"/>
        <end position="464"/>
    </location>
</feature>
<evidence type="ECO:0008006" key="7">
    <source>
        <dbReference type="Google" id="ProtNLM"/>
    </source>
</evidence>
<evidence type="ECO:0000313" key="6">
    <source>
        <dbReference type="EMBL" id="CAD8366141.1"/>
    </source>
</evidence>
<dbReference type="EMBL" id="HBEG01029081">
    <property type="protein sequence ID" value="CAD8366141.1"/>
    <property type="molecule type" value="Transcribed_RNA"/>
</dbReference>
<accession>A0A7S0AKX6</accession>
<dbReference type="GO" id="GO:0015108">
    <property type="term" value="F:chloride transmembrane transporter activity"/>
    <property type="evidence" value="ECO:0007669"/>
    <property type="project" value="InterPro"/>
</dbReference>
<organism evidence="6">
    <name type="scientific">Pyrodinium bahamense</name>
    <dbReference type="NCBI Taxonomy" id="73915"/>
    <lineage>
        <taxon>Eukaryota</taxon>
        <taxon>Sar</taxon>
        <taxon>Alveolata</taxon>
        <taxon>Dinophyceae</taxon>
        <taxon>Gonyaulacales</taxon>
        <taxon>Pyrocystaceae</taxon>
        <taxon>Pyrodinium</taxon>
    </lineage>
</organism>
<evidence type="ECO:0000256" key="1">
    <source>
        <dbReference type="ARBA" id="ARBA00004141"/>
    </source>
</evidence>
<evidence type="ECO:0000256" key="2">
    <source>
        <dbReference type="ARBA" id="ARBA00022692"/>
    </source>
</evidence>
<name>A0A7S0AKX6_9DINO</name>
<proteinExistence type="predicted"/>
<keyword evidence="3 5" id="KW-1133">Transmembrane helix</keyword>
<dbReference type="Gene3D" id="1.10.3080.10">
    <property type="entry name" value="Clc chloride channel"/>
    <property type="match status" value="1"/>
</dbReference>
<feature type="transmembrane region" description="Helical" evidence="5">
    <location>
        <begin position="342"/>
        <end position="365"/>
    </location>
</feature>
<reference evidence="6" key="1">
    <citation type="submission" date="2021-01" db="EMBL/GenBank/DDBJ databases">
        <authorList>
            <person name="Corre E."/>
            <person name="Pelletier E."/>
            <person name="Niang G."/>
            <person name="Scheremetjew M."/>
            <person name="Finn R."/>
            <person name="Kale V."/>
            <person name="Holt S."/>
            <person name="Cochrane G."/>
            <person name="Meng A."/>
            <person name="Brown T."/>
            <person name="Cohen L."/>
        </authorList>
    </citation>
    <scope>NUCLEOTIDE SEQUENCE</scope>
    <source>
        <strain evidence="6">Pbaha01</strain>
    </source>
</reference>
<feature type="transmembrane region" description="Helical" evidence="5">
    <location>
        <begin position="254"/>
        <end position="272"/>
    </location>
</feature>
<evidence type="ECO:0000256" key="3">
    <source>
        <dbReference type="ARBA" id="ARBA00022989"/>
    </source>
</evidence>
<protein>
    <recommendedName>
        <fullName evidence="7">Chloride channel protein</fullName>
    </recommendedName>
</protein>
<feature type="transmembrane region" description="Helical" evidence="5">
    <location>
        <begin position="208"/>
        <end position="233"/>
    </location>
</feature>
<dbReference type="AlphaFoldDB" id="A0A7S0AKX6"/>
<dbReference type="GO" id="GO:0016020">
    <property type="term" value="C:membrane"/>
    <property type="evidence" value="ECO:0007669"/>
    <property type="project" value="UniProtKB-SubCell"/>
</dbReference>
<feature type="transmembrane region" description="Helical" evidence="5">
    <location>
        <begin position="54"/>
        <end position="75"/>
    </location>
</feature>
<comment type="subcellular location">
    <subcellularLocation>
        <location evidence="1">Membrane</location>
        <topology evidence="1">Multi-pass membrane protein</topology>
    </subcellularLocation>
</comment>
<dbReference type="Pfam" id="PF00654">
    <property type="entry name" value="Voltage_CLC"/>
    <property type="match status" value="1"/>
</dbReference>
<keyword evidence="2 5" id="KW-0812">Transmembrane</keyword>
<dbReference type="InterPro" id="IPR050368">
    <property type="entry name" value="ClC-type_chloride_channel"/>
</dbReference>
<feature type="transmembrane region" description="Helical" evidence="5">
    <location>
        <begin position="476"/>
        <end position="501"/>
    </location>
</feature>
<evidence type="ECO:0000256" key="5">
    <source>
        <dbReference type="SAM" id="Phobius"/>
    </source>
</evidence>
<dbReference type="InterPro" id="IPR001807">
    <property type="entry name" value="ClC"/>
</dbReference>
<feature type="transmembrane region" description="Helical" evidence="5">
    <location>
        <begin position="301"/>
        <end position="321"/>
    </location>
</feature>
<dbReference type="InterPro" id="IPR014743">
    <property type="entry name" value="Cl-channel_core"/>
</dbReference>
<dbReference type="PANTHER" id="PTHR43427">
    <property type="entry name" value="CHLORIDE CHANNEL PROTEIN CLC-E"/>
    <property type="match status" value="1"/>
</dbReference>